<proteinExistence type="predicted"/>
<accession>A0ABQ0JFI9</accession>
<name>A0ABQ0JFI9_9VIBR</name>
<evidence type="ECO:0000313" key="2">
    <source>
        <dbReference type="Proteomes" id="UP000029223"/>
    </source>
</evidence>
<organism evidence="1 2">
    <name type="scientific">Vibrio variabilis</name>
    <dbReference type="NCBI Taxonomy" id="990271"/>
    <lineage>
        <taxon>Bacteria</taxon>
        <taxon>Pseudomonadati</taxon>
        <taxon>Pseudomonadota</taxon>
        <taxon>Gammaproteobacteria</taxon>
        <taxon>Vibrionales</taxon>
        <taxon>Vibrionaceae</taxon>
        <taxon>Vibrio</taxon>
    </lineage>
</organism>
<protein>
    <submittedName>
        <fullName evidence="1">Uncharacterized protein</fullName>
    </submittedName>
</protein>
<dbReference type="Proteomes" id="UP000029223">
    <property type="component" value="Unassembled WGS sequence"/>
</dbReference>
<evidence type="ECO:0000313" key="1">
    <source>
        <dbReference type="EMBL" id="GAL27529.1"/>
    </source>
</evidence>
<keyword evidence="2" id="KW-1185">Reference proteome</keyword>
<sequence>MDSENQYFIKAAELYGYGDTISGDRLFKLCVLCLSNREKAADEETKQFAQTAIKNIIEQRKREDYIALSDTLLEQVKS</sequence>
<reference evidence="2" key="1">
    <citation type="submission" date="2014-09" db="EMBL/GenBank/DDBJ databases">
        <title>Vibrio variabilis JCM 19239. (C206) whole genome shotgun sequence.</title>
        <authorList>
            <person name="Sawabe T."/>
            <person name="Meirelles P."/>
            <person name="Nakanishi M."/>
            <person name="Sayaka M."/>
            <person name="Hattori M."/>
            <person name="Ohkuma M."/>
        </authorList>
    </citation>
    <scope>NUCLEOTIDE SEQUENCE [LARGE SCALE GENOMIC DNA]</scope>
    <source>
        <strain evidence="2">JCM 19239</strain>
    </source>
</reference>
<comment type="caution">
    <text evidence="1">The sequence shown here is derived from an EMBL/GenBank/DDBJ whole genome shotgun (WGS) entry which is preliminary data.</text>
</comment>
<dbReference type="EMBL" id="BBMS01000030">
    <property type="protein sequence ID" value="GAL27529.1"/>
    <property type="molecule type" value="Genomic_DNA"/>
</dbReference>
<gene>
    <name evidence="1" type="ORF">JCM19239_2491</name>
</gene>